<proteinExistence type="predicted"/>
<keyword evidence="2" id="KW-0808">Transferase</keyword>
<dbReference type="PANTHER" id="PTHR13369:SF3">
    <property type="entry name" value="METHYLTRANSFERASE DOMAIN-CONTAINING PROTEIN"/>
    <property type="match status" value="1"/>
</dbReference>
<dbReference type="InterPro" id="IPR029063">
    <property type="entry name" value="SAM-dependent_MTases_sf"/>
</dbReference>
<reference evidence="3" key="1">
    <citation type="journal article" date="2019" name="Int. J. Syst. Evol. Microbiol.">
        <title>The Global Catalogue of Microorganisms (GCM) 10K type strain sequencing project: providing services to taxonomists for standard genome sequencing and annotation.</title>
        <authorList>
            <consortium name="The Broad Institute Genomics Platform"/>
            <consortium name="The Broad Institute Genome Sequencing Center for Infectious Disease"/>
            <person name="Wu L."/>
            <person name="Ma J."/>
        </authorList>
    </citation>
    <scope>NUCLEOTIDE SEQUENCE [LARGE SCALE GENOMIC DNA]</scope>
    <source>
        <strain evidence="3">CCUG 43114</strain>
    </source>
</reference>
<gene>
    <name evidence="2" type="ORF">ACFPJ6_08915</name>
</gene>
<name>A0ABW0GP17_9MICO</name>
<feature type="domain" description="Methyltransferase" evidence="1">
    <location>
        <begin position="149"/>
        <end position="283"/>
    </location>
</feature>
<dbReference type="CDD" id="cd02440">
    <property type="entry name" value="AdoMet_MTases"/>
    <property type="match status" value="1"/>
</dbReference>
<protein>
    <submittedName>
        <fullName evidence="2">Class I SAM-dependent methyltransferase</fullName>
    </submittedName>
</protein>
<keyword evidence="2" id="KW-0489">Methyltransferase</keyword>
<evidence type="ECO:0000313" key="2">
    <source>
        <dbReference type="EMBL" id="MFC5380910.1"/>
    </source>
</evidence>
<organism evidence="2 3">
    <name type="scientific">Aquipuribacter nitratireducens</name>
    <dbReference type="NCBI Taxonomy" id="650104"/>
    <lineage>
        <taxon>Bacteria</taxon>
        <taxon>Bacillati</taxon>
        <taxon>Actinomycetota</taxon>
        <taxon>Actinomycetes</taxon>
        <taxon>Micrococcales</taxon>
        <taxon>Intrasporangiaceae</taxon>
        <taxon>Aquipuribacter</taxon>
    </lineage>
</organism>
<comment type="caution">
    <text evidence="2">The sequence shown here is derived from an EMBL/GenBank/DDBJ whole genome shotgun (WGS) entry which is preliminary data.</text>
</comment>
<dbReference type="InterPro" id="IPR025714">
    <property type="entry name" value="Methyltranfer_dom"/>
</dbReference>
<sequence length="385" mass="41203">MPEPLAPALAEVRGLLLGDDLVRAVAAGRRRGATPRAPRVELRPVEVSAGRRVVVTEQRDGAAPLTRTLDAAALPGAVDELLAEPFGNWHVDTRSATVQLRVTKKGEAQVHRGAPAATAVAAATHDRAKRHRLAPDDPLFTAVGANAAKRRQVDAFLGRLAPVGPPPPADRPLRVVDLGCGNAYLTLAAHRWLSTRGPVRTTGVDVRDDVVAHDRALAERLGEEGVDFVVDAAGTWAPAEPPDVVLALHACDTATDEALAQAVRWGARVVLAAPCCHKDLRRQVDARRREAVTHADPSLRSMLRDGILRQRLLDTATDALRADLLRLHGYRTDAVELVDPEHTPRNTLLRAVRDDRSAPDGLAGEVAATCEALGVEPALARLLRA</sequence>
<dbReference type="GO" id="GO:0008168">
    <property type="term" value="F:methyltransferase activity"/>
    <property type="evidence" value="ECO:0007669"/>
    <property type="project" value="UniProtKB-KW"/>
</dbReference>
<dbReference type="Gene3D" id="3.40.50.150">
    <property type="entry name" value="Vaccinia Virus protein VP39"/>
    <property type="match status" value="1"/>
</dbReference>
<dbReference type="PANTHER" id="PTHR13369">
    <property type="match status" value="1"/>
</dbReference>
<dbReference type="Proteomes" id="UP001596122">
    <property type="component" value="Unassembled WGS sequence"/>
</dbReference>
<evidence type="ECO:0000313" key="3">
    <source>
        <dbReference type="Proteomes" id="UP001596122"/>
    </source>
</evidence>
<accession>A0ABW0GP17</accession>
<keyword evidence="3" id="KW-1185">Reference proteome</keyword>
<dbReference type="SUPFAM" id="SSF53335">
    <property type="entry name" value="S-adenosyl-L-methionine-dependent methyltransferases"/>
    <property type="match status" value="1"/>
</dbReference>
<dbReference type="Pfam" id="PF13679">
    <property type="entry name" value="Methyltransf_32"/>
    <property type="match status" value="1"/>
</dbReference>
<dbReference type="GO" id="GO:0032259">
    <property type="term" value="P:methylation"/>
    <property type="evidence" value="ECO:0007669"/>
    <property type="project" value="UniProtKB-KW"/>
</dbReference>
<evidence type="ECO:0000259" key="1">
    <source>
        <dbReference type="Pfam" id="PF13679"/>
    </source>
</evidence>
<dbReference type="EMBL" id="JBHSLD010000007">
    <property type="protein sequence ID" value="MFC5380910.1"/>
    <property type="molecule type" value="Genomic_DNA"/>
</dbReference>
<dbReference type="RefSeq" id="WP_340270757.1">
    <property type="nucleotide sequence ID" value="NZ_JBBEOG010000008.1"/>
</dbReference>